<protein>
    <submittedName>
        <fullName evidence="2">Conjugative relaxosome accessory transposon protein</fullName>
    </submittedName>
</protein>
<evidence type="ECO:0000256" key="1">
    <source>
        <dbReference type="SAM" id="SignalP"/>
    </source>
</evidence>
<feature type="chain" id="PRO_5004056192" evidence="1">
    <location>
        <begin position="24"/>
        <end position="473"/>
    </location>
</feature>
<dbReference type="Pfam" id="PF06122">
    <property type="entry name" value="TraH"/>
    <property type="match status" value="1"/>
</dbReference>
<feature type="signal peptide" evidence="1">
    <location>
        <begin position="1"/>
        <end position="23"/>
    </location>
</feature>
<reference evidence="2 3" key="1">
    <citation type="submission" date="2012-04" db="EMBL/GenBank/DDBJ databases">
        <title>Complete genome of Rhodanobacter sp. 2APBS1.</title>
        <authorList>
            <consortium name="US DOE Joint Genome Institute"/>
            <person name="Huntemann M."/>
            <person name="Wei C.-L."/>
            <person name="Han J."/>
            <person name="Detter J.C."/>
            <person name="Han C."/>
            <person name="Tapia R."/>
            <person name="Munk A.C.C."/>
            <person name="Chen A."/>
            <person name="Krypides N."/>
            <person name="Mavromatis K."/>
            <person name="Markowitz V."/>
            <person name="Szeto E."/>
            <person name="Ivanova N."/>
            <person name="Mikhailova N."/>
            <person name="Ovchinnikova G."/>
            <person name="Pagani I."/>
            <person name="Pati A."/>
            <person name="Goodwin L."/>
            <person name="Peters L."/>
            <person name="Pitluck S."/>
            <person name="Woyke T."/>
            <person name="Prakash O."/>
            <person name="Elkins J."/>
            <person name="Brown S."/>
            <person name="Palumbo A."/>
            <person name="Hemme C."/>
            <person name="Zhou J."/>
            <person name="Watson D."/>
            <person name="Jardine P."/>
            <person name="Kostka J."/>
            <person name="Green S."/>
        </authorList>
    </citation>
    <scope>NUCLEOTIDE SEQUENCE [LARGE SCALE GENOMIC DNA]</scope>
    <source>
        <strain evidence="2 3">2APBS1</strain>
    </source>
</reference>
<sequence precursor="true">MKRCITSVCGLALLAGMSTASFAQQGGLQGQMDQMFGQMSTAAPPQVINDARRGVISGGSLEIRSPVAPPGATALNFAPPEVSAGCGGISLYGGSLSYISGQQIVQEFRTIASNAEGLAFQMALQAMSDQLSHQISWFSNVQKDLSTHLQSSCQLAQSALVKSGAASAINSFGTQVGQKLGTATGMFSDAAAANDANTPGNSVANAVAASNPTIMNKLVYGNMVWMGLSSHNLGQLFGGGNALQEEIMSLTGTVIVCNPRTDHNCPASGGDDGIGLTYVRPTLQLEDVMYGSASSSRQVLSCGGDSQRCMNPTAGPWTNPGFLTMVSQELGADGTSGVVGSLLSGSSLTPQQINFMANAGSAGPLLVNLGRSNPPAMAGFARQIAAPLALEMARKLVYQMIDTASASLAGMQNPAAADYQAQISARRAEIDREYNALRQDHQFDVDTFALYKVYVSTAPNNAHADPSVSPGLR</sequence>
<accession>M4NHH7</accession>
<gene>
    <name evidence="2" type="ORF">R2APBS1_1980</name>
</gene>
<dbReference type="AlphaFoldDB" id="M4NHH7"/>
<dbReference type="RefSeq" id="WP_015447828.1">
    <property type="nucleotide sequence ID" value="NC_020541.1"/>
</dbReference>
<keyword evidence="1" id="KW-0732">Signal</keyword>
<dbReference type="STRING" id="666685.R2APBS1_1980"/>
<evidence type="ECO:0000313" key="3">
    <source>
        <dbReference type="Proteomes" id="UP000011859"/>
    </source>
</evidence>
<evidence type="ECO:0000313" key="2">
    <source>
        <dbReference type="EMBL" id="AGG89103.1"/>
    </source>
</evidence>
<keyword evidence="3" id="KW-1185">Reference proteome</keyword>
<dbReference type="OrthoDB" id="9797479at2"/>
<dbReference type="EMBL" id="CP003470">
    <property type="protein sequence ID" value="AGG89103.1"/>
    <property type="molecule type" value="Genomic_DNA"/>
</dbReference>
<dbReference type="KEGG" id="rhd:R2APBS1_1980"/>
<dbReference type="InterPro" id="IPR010927">
    <property type="entry name" value="T4SS_TraH"/>
</dbReference>
<organism evidence="2 3">
    <name type="scientific">Rhodanobacter denitrificans</name>
    <dbReference type="NCBI Taxonomy" id="666685"/>
    <lineage>
        <taxon>Bacteria</taxon>
        <taxon>Pseudomonadati</taxon>
        <taxon>Pseudomonadota</taxon>
        <taxon>Gammaproteobacteria</taxon>
        <taxon>Lysobacterales</taxon>
        <taxon>Rhodanobacteraceae</taxon>
        <taxon>Rhodanobacter</taxon>
    </lineage>
</organism>
<proteinExistence type="predicted"/>
<dbReference type="HOGENOM" id="CLU_038342_0_0_6"/>
<name>M4NHH7_9GAMM</name>
<dbReference type="eggNOG" id="ENOG502ZB1J">
    <property type="taxonomic scope" value="Bacteria"/>
</dbReference>
<dbReference type="GeneID" id="72428714"/>
<dbReference type="Proteomes" id="UP000011859">
    <property type="component" value="Chromosome"/>
</dbReference>